<dbReference type="Gene3D" id="3.40.50.12780">
    <property type="entry name" value="N-terminal domain of ligase-like"/>
    <property type="match status" value="1"/>
</dbReference>
<reference evidence="3" key="1">
    <citation type="journal article" date="2014" name="Int. J. Syst. Evol. Microbiol.">
        <title>Complete genome of a new Firmicutes species belonging to the dominant human colonic microbiota ('Ruminococcus bicirculans') reveals two chromosomes and a selective capacity to utilize plant glucans.</title>
        <authorList>
            <consortium name="NISC Comparative Sequencing Program"/>
            <person name="Wegmann U."/>
            <person name="Louis P."/>
            <person name="Goesmann A."/>
            <person name="Henrissat B."/>
            <person name="Duncan S.H."/>
            <person name="Flint H.J."/>
        </authorList>
    </citation>
    <scope>NUCLEOTIDE SEQUENCE</scope>
    <source>
        <strain evidence="3">NBRC 108216</strain>
    </source>
</reference>
<dbReference type="GO" id="GO:0016874">
    <property type="term" value="F:ligase activity"/>
    <property type="evidence" value="ECO:0007669"/>
    <property type="project" value="UniProtKB-KW"/>
</dbReference>
<dbReference type="EMBL" id="BSNJ01000004">
    <property type="protein sequence ID" value="GLQ21287.1"/>
    <property type="molecule type" value="Genomic_DNA"/>
</dbReference>
<dbReference type="SUPFAM" id="SSF56801">
    <property type="entry name" value="Acetyl-CoA synthetase-like"/>
    <property type="match status" value="1"/>
</dbReference>
<evidence type="ECO:0000259" key="2">
    <source>
        <dbReference type="Pfam" id="PF13193"/>
    </source>
</evidence>
<dbReference type="Gene3D" id="3.30.300.30">
    <property type="match status" value="1"/>
</dbReference>
<dbReference type="InterPro" id="IPR025110">
    <property type="entry name" value="AMP-bd_C"/>
</dbReference>
<dbReference type="PANTHER" id="PTHR24096">
    <property type="entry name" value="LONG-CHAIN-FATTY-ACID--COA LIGASE"/>
    <property type="match status" value="1"/>
</dbReference>
<dbReference type="Pfam" id="PF13193">
    <property type="entry name" value="AMP-binding_C"/>
    <property type="match status" value="1"/>
</dbReference>
<dbReference type="PANTHER" id="PTHR24096:SF267">
    <property type="entry name" value="MALONATE--COA LIGASE ACSF3, MITOCHONDRIAL"/>
    <property type="match status" value="1"/>
</dbReference>
<gene>
    <name evidence="3" type="ORF">GCM10007854_22420</name>
</gene>
<reference evidence="3" key="2">
    <citation type="submission" date="2023-01" db="EMBL/GenBank/DDBJ databases">
        <title>Draft genome sequence of Algimonas porphyrae strain NBRC 108216.</title>
        <authorList>
            <person name="Sun Q."/>
            <person name="Mori K."/>
        </authorList>
    </citation>
    <scope>NUCLEOTIDE SEQUENCE</scope>
    <source>
        <strain evidence="3">NBRC 108216</strain>
    </source>
</reference>
<evidence type="ECO:0000313" key="4">
    <source>
        <dbReference type="Proteomes" id="UP001161390"/>
    </source>
</evidence>
<name>A0ABQ5V2T7_9PROT</name>
<keyword evidence="4" id="KW-1185">Reference proteome</keyword>
<dbReference type="InterPro" id="IPR045851">
    <property type="entry name" value="AMP-bd_C_sf"/>
</dbReference>
<evidence type="ECO:0000313" key="3">
    <source>
        <dbReference type="EMBL" id="GLQ21287.1"/>
    </source>
</evidence>
<proteinExistence type="predicted"/>
<accession>A0ABQ5V2T7</accession>
<protein>
    <submittedName>
        <fullName evidence="3">4-coumarate--CoA ligase</fullName>
    </submittedName>
</protein>
<dbReference type="InterPro" id="IPR042099">
    <property type="entry name" value="ANL_N_sf"/>
</dbReference>
<dbReference type="Proteomes" id="UP001161390">
    <property type="component" value="Unassembled WGS sequence"/>
</dbReference>
<dbReference type="InterPro" id="IPR000873">
    <property type="entry name" value="AMP-dep_synth/lig_dom"/>
</dbReference>
<organism evidence="3 4">
    <name type="scientific">Algimonas porphyrae</name>
    <dbReference type="NCBI Taxonomy" id="1128113"/>
    <lineage>
        <taxon>Bacteria</taxon>
        <taxon>Pseudomonadati</taxon>
        <taxon>Pseudomonadota</taxon>
        <taxon>Alphaproteobacteria</taxon>
        <taxon>Maricaulales</taxon>
        <taxon>Robiginitomaculaceae</taxon>
        <taxon>Algimonas</taxon>
    </lineage>
</organism>
<comment type="caution">
    <text evidence="3">The sequence shown here is derived from an EMBL/GenBank/DDBJ whole genome shotgun (WGS) entry which is preliminary data.</text>
</comment>
<keyword evidence="3" id="KW-0436">Ligase</keyword>
<feature type="domain" description="AMP-binding enzyme C-terminal" evidence="2">
    <location>
        <begin position="416"/>
        <end position="488"/>
    </location>
</feature>
<evidence type="ECO:0000259" key="1">
    <source>
        <dbReference type="Pfam" id="PF00501"/>
    </source>
</evidence>
<dbReference type="Pfam" id="PF00501">
    <property type="entry name" value="AMP-binding"/>
    <property type="match status" value="1"/>
</dbReference>
<sequence length="505" mass="53999">MMGGTVSVVEGFTSLTDRIDDFAKARPGTPALIGPEEMLSWRDLQKRMDGWAHSLSEDPPPETVALLSTNTLDGLCAMLGILKVGAYVTLLPYHASDATIEVLLSDSGATVLVGDSDRLQALGHLHDVKTHSLGETISAMKAEPFESNPVINANTLFNCAYSSGTTSKPKGILQSHGLRNSQILSGGIMGMGPGRVSILSTPLDSDTTIVGLVGALGNGSTVILMERFSADGFCELVEMHGVTHTLMVPVQYERILASDSFDNTDLSSLQLSLCTGAPLSVATKIDLMDRWPGAFIEVYGLTEGGATTLLSLRDNPEKLSTVGRPFPGTDMRIIGDDDAELPVGEIGEIVGRDANMMVGYTDADAQSAIVWTSPDGLDFIRTGDLGAFDKDGFLTICGRKKDMLISGGYNIYPPDLETALSQHPAIFECAVIGRPDQRWGEVPVAYAGLRSNCDPSLLKQWVNERLGKTQRIADVRIIDSLPRNAGGKVDKNALRIMEEGKLSDG</sequence>
<feature type="domain" description="AMP-dependent synthetase/ligase" evidence="1">
    <location>
        <begin position="21"/>
        <end position="360"/>
    </location>
</feature>
<dbReference type="CDD" id="cd04433">
    <property type="entry name" value="AFD_class_I"/>
    <property type="match status" value="1"/>
</dbReference>